<proteinExistence type="predicted"/>
<feature type="region of interest" description="Disordered" evidence="1">
    <location>
        <begin position="240"/>
        <end position="270"/>
    </location>
</feature>
<dbReference type="Ensembl" id="ENSEBUT00000000873.1">
    <property type="protein sequence ID" value="ENSEBUP00000000572.1"/>
    <property type="gene ID" value="ENSEBUG00000000694.1"/>
</dbReference>
<feature type="compositionally biased region" description="Acidic residues" evidence="1">
    <location>
        <begin position="243"/>
        <end position="270"/>
    </location>
</feature>
<keyword evidence="4" id="KW-1185">Reference proteome</keyword>
<feature type="transmembrane region" description="Helical" evidence="2">
    <location>
        <begin position="74"/>
        <end position="97"/>
    </location>
</feature>
<feature type="region of interest" description="Disordered" evidence="1">
    <location>
        <begin position="379"/>
        <end position="419"/>
    </location>
</feature>
<feature type="compositionally biased region" description="Low complexity" evidence="1">
    <location>
        <begin position="379"/>
        <end position="392"/>
    </location>
</feature>
<reference evidence="3" key="1">
    <citation type="submission" date="2025-05" db="UniProtKB">
        <authorList>
            <consortium name="Ensembl"/>
        </authorList>
    </citation>
    <scope>IDENTIFICATION</scope>
</reference>
<keyword evidence="2" id="KW-0812">Transmembrane</keyword>
<name>A0A8C4N3U6_EPTBU</name>
<dbReference type="AlphaFoldDB" id="A0A8C4N3U6"/>
<evidence type="ECO:0000256" key="1">
    <source>
        <dbReference type="SAM" id="MobiDB-lite"/>
    </source>
</evidence>
<accession>A0A8C4N3U6</accession>
<keyword evidence="2" id="KW-0472">Membrane</keyword>
<sequence length="419" mass="47675">MEAAMRCFIIVLWMLVAINVQNIGFAFGKVLREIHQVRPGVWAFNQSEPIVHTMYLIGNMDVEDLMFTLWSLQLAIHDIAMTLTLFEILLVILFWFYKQYNRLNGNDQDEEDDWEDVEDDEDCGICANNRITTFDKKAKRSAFGRTKKPRLKKCTAPGCVDLTPETCAEYLPLHSTQLPCKNTVEKEVDPQPEKTTFYKCLLGSDGSFDGHLNSDEDVNNDIKNHYEVVDDWVKEPLVHNEDVDNQDVDNEVVNNGDDDNEDVDNEEVDNGDVDNEVKKIKEEVVDDWVKEPLVHNGDVDNEVKSNVTDIADDCVKEKLFDNEDVDNGDVDNDVKNIEDEVVDDCVKEPVVDNGDVNNEVKSNNTDILDDCMKEPVVDNGNVNNEVKSNNTNIPDDCVEEKVFDNGDVDNEDKKDDEVV</sequence>
<organism evidence="3 4">
    <name type="scientific">Eptatretus burgeri</name>
    <name type="common">Inshore hagfish</name>
    <dbReference type="NCBI Taxonomy" id="7764"/>
    <lineage>
        <taxon>Eukaryota</taxon>
        <taxon>Metazoa</taxon>
        <taxon>Chordata</taxon>
        <taxon>Craniata</taxon>
        <taxon>Vertebrata</taxon>
        <taxon>Cyclostomata</taxon>
        <taxon>Myxini</taxon>
        <taxon>Myxiniformes</taxon>
        <taxon>Myxinidae</taxon>
        <taxon>Eptatretinae</taxon>
        <taxon>Eptatretus</taxon>
    </lineage>
</organism>
<evidence type="ECO:0000313" key="4">
    <source>
        <dbReference type="Proteomes" id="UP000694388"/>
    </source>
</evidence>
<dbReference type="Proteomes" id="UP000694388">
    <property type="component" value="Unplaced"/>
</dbReference>
<dbReference type="Ensembl" id="ENSEBUT00000000886.1">
    <property type="protein sequence ID" value="ENSEBUP00000000584.1"/>
    <property type="gene ID" value="ENSEBUG00000000694.1"/>
</dbReference>
<keyword evidence="2" id="KW-1133">Transmembrane helix</keyword>
<protein>
    <submittedName>
        <fullName evidence="3">Uncharacterized protein</fullName>
    </submittedName>
</protein>
<evidence type="ECO:0000256" key="2">
    <source>
        <dbReference type="SAM" id="Phobius"/>
    </source>
</evidence>
<evidence type="ECO:0000313" key="3">
    <source>
        <dbReference type="Ensembl" id="ENSEBUP00000000584.1"/>
    </source>
</evidence>